<feature type="compositionally biased region" description="Acidic residues" evidence="3">
    <location>
        <begin position="199"/>
        <end position="214"/>
    </location>
</feature>
<evidence type="ECO:0000256" key="1">
    <source>
        <dbReference type="ARBA" id="ARBA00022723"/>
    </source>
</evidence>
<dbReference type="GO" id="GO:0046872">
    <property type="term" value="F:metal ion binding"/>
    <property type="evidence" value="ECO:0007669"/>
    <property type="project" value="UniProtKB-KW"/>
</dbReference>
<dbReference type="AlphaFoldDB" id="A0AAV9IRH2"/>
<keyword evidence="2" id="KW-0378">Hydrolase</keyword>
<dbReference type="PROSITE" id="PS51462">
    <property type="entry name" value="NUDIX"/>
    <property type="match status" value="1"/>
</dbReference>
<name>A0AAV9IRH2_CYACA</name>
<evidence type="ECO:0000256" key="2">
    <source>
        <dbReference type="ARBA" id="ARBA00022801"/>
    </source>
</evidence>
<evidence type="ECO:0000313" key="6">
    <source>
        <dbReference type="Proteomes" id="UP001301350"/>
    </source>
</evidence>
<accession>A0AAV9IRH2</accession>
<organism evidence="5 6">
    <name type="scientific">Cyanidium caldarium</name>
    <name type="common">Red alga</name>
    <dbReference type="NCBI Taxonomy" id="2771"/>
    <lineage>
        <taxon>Eukaryota</taxon>
        <taxon>Rhodophyta</taxon>
        <taxon>Bangiophyceae</taxon>
        <taxon>Cyanidiales</taxon>
        <taxon>Cyanidiaceae</taxon>
        <taxon>Cyanidium</taxon>
    </lineage>
</organism>
<dbReference type="GO" id="GO:0016787">
    <property type="term" value="F:hydrolase activity"/>
    <property type="evidence" value="ECO:0007669"/>
    <property type="project" value="UniProtKB-KW"/>
</dbReference>
<proteinExistence type="predicted"/>
<evidence type="ECO:0000313" key="5">
    <source>
        <dbReference type="EMBL" id="KAK4534905.1"/>
    </source>
</evidence>
<dbReference type="PANTHER" id="PTHR12629">
    <property type="entry name" value="DIPHOSPHOINOSITOL POLYPHOSPHATE PHOSPHOHYDROLASE"/>
    <property type="match status" value="1"/>
</dbReference>
<sequence>MARSRREVAGCIPFRQRQPRSGEPALAHPWWRLPEGASVSDALEVLLVQSKYAEDVWLFPKGGVKRKETRKEAAVRETREEAGVEGVVEAKLGTWRVWSEEEHTMYLLRVEREYSAHDETWEERYERPRWWLPLPDAMQVLRRVQSRRPELLDMLKTARKKLETIARKQSKAEEKRLKREQEKAEKRPAAEGDSASSADSEDDDDEEEEEEEETENGKEEDARDCRAS</sequence>
<dbReference type="InterPro" id="IPR000086">
    <property type="entry name" value="NUDIX_hydrolase_dom"/>
</dbReference>
<feature type="region of interest" description="Disordered" evidence="3">
    <location>
        <begin position="1"/>
        <end position="23"/>
    </location>
</feature>
<feature type="compositionally biased region" description="Basic and acidic residues" evidence="3">
    <location>
        <begin position="165"/>
        <end position="190"/>
    </location>
</feature>
<feature type="compositionally biased region" description="Basic and acidic residues" evidence="3">
    <location>
        <begin position="215"/>
        <end position="228"/>
    </location>
</feature>
<feature type="region of interest" description="Disordered" evidence="3">
    <location>
        <begin position="165"/>
        <end position="228"/>
    </location>
</feature>
<dbReference type="PROSITE" id="PS00893">
    <property type="entry name" value="NUDIX_BOX"/>
    <property type="match status" value="1"/>
</dbReference>
<dbReference type="InterPro" id="IPR020084">
    <property type="entry name" value="NUDIX_hydrolase_CS"/>
</dbReference>
<gene>
    <name evidence="5" type="ORF">CDCA_CDCA03G0930</name>
</gene>
<keyword evidence="6" id="KW-1185">Reference proteome</keyword>
<evidence type="ECO:0000259" key="4">
    <source>
        <dbReference type="PROSITE" id="PS51462"/>
    </source>
</evidence>
<protein>
    <recommendedName>
        <fullName evidence="4">Nudix hydrolase domain-containing protein</fullName>
    </recommendedName>
</protein>
<reference evidence="5 6" key="1">
    <citation type="submission" date="2022-07" db="EMBL/GenBank/DDBJ databases">
        <title>Genome-wide signatures of adaptation to extreme environments.</title>
        <authorList>
            <person name="Cho C.H."/>
            <person name="Yoon H.S."/>
        </authorList>
    </citation>
    <scope>NUCLEOTIDE SEQUENCE [LARGE SCALE GENOMIC DNA]</scope>
    <source>
        <strain evidence="5 6">DBV 063 E5</strain>
    </source>
</reference>
<dbReference type="Proteomes" id="UP001301350">
    <property type="component" value="Unassembled WGS sequence"/>
</dbReference>
<dbReference type="InterPro" id="IPR015797">
    <property type="entry name" value="NUDIX_hydrolase-like_dom_sf"/>
</dbReference>
<dbReference type="GO" id="GO:0005634">
    <property type="term" value="C:nucleus"/>
    <property type="evidence" value="ECO:0007669"/>
    <property type="project" value="TreeGrafter"/>
</dbReference>
<comment type="caution">
    <text evidence="5">The sequence shown here is derived from an EMBL/GenBank/DDBJ whole genome shotgun (WGS) entry which is preliminary data.</text>
</comment>
<dbReference type="SUPFAM" id="SSF55811">
    <property type="entry name" value="Nudix"/>
    <property type="match status" value="1"/>
</dbReference>
<evidence type="ECO:0000256" key="3">
    <source>
        <dbReference type="SAM" id="MobiDB-lite"/>
    </source>
</evidence>
<dbReference type="PANTHER" id="PTHR12629:SF0">
    <property type="entry name" value="DIPHOSPHOINOSITOL-POLYPHOSPHATE DIPHOSPHATASE"/>
    <property type="match status" value="1"/>
</dbReference>
<dbReference type="Gene3D" id="3.90.79.10">
    <property type="entry name" value="Nucleoside Triphosphate Pyrophosphohydrolase"/>
    <property type="match status" value="1"/>
</dbReference>
<feature type="domain" description="Nudix hydrolase" evidence="4">
    <location>
        <begin position="4"/>
        <end position="156"/>
    </location>
</feature>
<dbReference type="EMBL" id="JANCYW010000003">
    <property type="protein sequence ID" value="KAK4534905.1"/>
    <property type="molecule type" value="Genomic_DNA"/>
</dbReference>
<keyword evidence="1" id="KW-0479">Metal-binding</keyword>
<dbReference type="GO" id="GO:0005737">
    <property type="term" value="C:cytoplasm"/>
    <property type="evidence" value="ECO:0007669"/>
    <property type="project" value="TreeGrafter"/>
</dbReference>
<dbReference type="Pfam" id="PF00293">
    <property type="entry name" value="NUDIX"/>
    <property type="match status" value="1"/>
</dbReference>